<protein>
    <submittedName>
        <fullName evidence="5">Choloylglycine hydrolase family protein</fullName>
    </submittedName>
</protein>
<dbReference type="EMBL" id="DVJI01000009">
    <property type="protein sequence ID" value="HIS70760.1"/>
    <property type="molecule type" value="Genomic_DNA"/>
</dbReference>
<sequence>MGKRKIFSALAVILGTICANGADACTGITLKSKDNGVVTARTIEWGESEMENLYTIVPRGYIQQSMLPGGDTGGMTFSSMYGYVGLAVVQPGWVMDGMNEAGLSAGLFYFPGYGEYPEYNPENKARTISDFQLVSWILSRFSTVDQVRNAIQNIDVVSIDPRASTAHWRVTEPSGKQIIIEFVDGRPQVYESELGVLTNSPEYPWQLKNLNNYVNLIPGTAGPVKMGPITLRAFGAGSGFLGLPGDFTPPSRFVRAAFLQTYSVQQDTSYDSVLQAFHILNNFDVPLGTEFPVGQVPVNMPSATQWTIATDMHDRIVYYHTMYNRTLRSIDMNKIDFANIPFQSHPLDTTKRETVIPVQINRTAQ</sequence>
<dbReference type="InterPro" id="IPR029055">
    <property type="entry name" value="Ntn_hydrolases_N"/>
</dbReference>
<evidence type="ECO:0000256" key="2">
    <source>
        <dbReference type="ARBA" id="ARBA00022801"/>
    </source>
</evidence>
<organism evidence="5 6">
    <name type="scientific">Candidatus Enterousia intestinigallinarum</name>
    <dbReference type="NCBI Taxonomy" id="2840790"/>
    <lineage>
        <taxon>Bacteria</taxon>
        <taxon>Pseudomonadati</taxon>
        <taxon>Pseudomonadota</taxon>
        <taxon>Alphaproteobacteria</taxon>
        <taxon>Candidatus Enterousia</taxon>
    </lineage>
</organism>
<proteinExistence type="inferred from homology"/>
<reference evidence="5" key="1">
    <citation type="submission" date="2020-10" db="EMBL/GenBank/DDBJ databases">
        <authorList>
            <person name="Gilroy R."/>
        </authorList>
    </citation>
    <scope>NUCLEOTIDE SEQUENCE</scope>
    <source>
        <strain evidence="5">ChiGjej3B3-5194</strain>
    </source>
</reference>
<dbReference type="GO" id="GO:0016787">
    <property type="term" value="F:hydrolase activity"/>
    <property type="evidence" value="ECO:0007669"/>
    <property type="project" value="UniProtKB-KW"/>
</dbReference>
<dbReference type="InterPro" id="IPR052193">
    <property type="entry name" value="Peptidase_C59"/>
</dbReference>
<dbReference type="PANTHER" id="PTHR35527">
    <property type="entry name" value="CHOLOYLGLYCINE HYDROLASE"/>
    <property type="match status" value="1"/>
</dbReference>
<dbReference type="InterPro" id="IPR029132">
    <property type="entry name" value="CBAH/NAAA_C"/>
</dbReference>
<dbReference type="Gene3D" id="3.60.60.10">
    <property type="entry name" value="Penicillin V Acylase, Chain A"/>
    <property type="match status" value="1"/>
</dbReference>
<feature type="chain" id="PRO_5038800152" evidence="3">
    <location>
        <begin position="25"/>
        <end position="365"/>
    </location>
</feature>
<dbReference type="Pfam" id="PF02275">
    <property type="entry name" value="CBAH"/>
    <property type="match status" value="1"/>
</dbReference>
<dbReference type="AlphaFoldDB" id="A0A9D1FFR8"/>
<dbReference type="Proteomes" id="UP000886742">
    <property type="component" value="Unassembled WGS sequence"/>
</dbReference>
<dbReference type="CDD" id="cd00542">
    <property type="entry name" value="Ntn_PVA"/>
    <property type="match status" value="1"/>
</dbReference>
<keyword evidence="2 5" id="KW-0378">Hydrolase</keyword>
<comment type="similarity">
    <text evidence="1">Belongs to the peptidase C59 family.</text>
</comment>
<dbReference type="PANTHER" id="PTHR35527:SF2">
    <property type="entry name" value="HYDROLASE"/>
    <property type="match status" value="1"/>
</dbReference>
<gene>
    <name evidence="5" type="ORF">IAD02_02095</name>
</gene>
<feature type="signal peptide" evidence="3">
    <location>
        <begin position="1"/>
        <end position="24"/>
    </location>
</feature>
<comment type="caution">
    <text evidence="5">The sequence shown here is derived from an EMBL/GenBank/DDBJ whole genome shotgun (WGS) entry which is preliminary data.</text>
</comment>
<keyword evidence="3" id="KW-0732">Signal</keyword>
<dbReference type="SUPFAM" id="SSF56235">
    <property type="entry name" value="N-terminal nucleophile aminohydrolases (Ntn hydrolases)"/>
    <property type="match status" value="1"/>
</dbReference>
<name>A0A9D1FFR8_9PROT</name>
<evidence type="ECO:0000259" key="4">
    <source>
        <dbReference type="Pfam" id="PF02275"/>
    </source>
</evidence>
<evidence type="ECO:0000313" key="6">
    <source>
        <dbReference type="Proteomes" id="UP000886742"/>
    </source>
</evidence>
<evidence type="ECO:0000256" key="1">
    <source>
        <dbReference type="ARBA" id="ARBA00006625"/>
    </source>
</evidence>
<evidence type="ECO:0000313" key="5">
    <source>
        <dbReference type="EMBL" id="HIS70760.1"/>
    </source>
</evidence>
<feature type="domain" description="Choloylglycine hydrolase/NAAA C-terminal" evidence="4">
    <location>
        <begin position="25"/>
        <end position="336"/>
    </location>
</feature>
<reference evidence="5" key="2">
    <citation type="journal article" date="2021" name="PeerJ">
        <title>Extensive microbial diversity within the chicken gut microbiome revealed by metagenomics and culture.</title>
        <authorList>
            <person name="Gilroy R."/>
            <person name="Ravi A."/>
            <person name="Getino M."/>
            <person name="Pursley I."/>
            <person name="Horton D.L."/>
            <person name="Alikhan N.F."/>
            <person name="Baker D."/>
            <person name="Gharbi K."/>
            <person name="Hall N."/>
            <person name="Watson M."/>
            <person name="Adriaenssens E.M."/>
            <person name="Foster-Nyarko E."/>
            <person name="Jarju S."/>
            <person name="Secka A."/>
            <person name="Antonio M."/>
            <person name="Oren A."/>
            <person name="Chaudhuri R.R."/>
            <person name="La Ragione R."/>
            <person name="Hildebrand F."/>
            <person name="Pallen M.J."/>
        </authorList>
    </citation>
    <scope>NUCLEOTIDE SEQUENCE</scope>
    <source>
        <strain evidence="5">ChiGjej3B3-5194</strain>
    </source>
</reference>
<accession>A0A9D1FFR8</accession>
<evidence type="ECO:0000256" key="3">
    <source>
        <dbReference type="SAM" id="SignalP"/>
    </source>
</evidence>